<sequence length="92" mass="10690">MASTIEATSKVYKNVRSYFSAGHGVENYNLVSVRQKLTETYLYRVMAQHKTTGKYAVWTCWNETTQSLNFGHYDLDLEDAMDILYCKGEWDC</sequence>
<reference evidence="2 3" key="1">
    <citation type="journal article" date="2020" name="Cell Host Microbe">
        <title>Functional and Genomic Variation between Human-Derived Isolates of Lachnospiraceae Reveals Inter- and Intra-Species Diversity.</title>
        <authorList>
            <person name="Sorbara M.T."/>
            <person name="Littmann E.R."/>
            <person name="Fontana E."/>
            <person name="Moody T.U."/>
            <person name="Kohout C.E."/>
            <person name="Gjonbalaj M."/>
            <person name="Eaton V."/>
            <person name="Seok R."/>
            <person name="Leiner I.M."/>
            <person name="Pamer E.G."/>
        </authorList>
    </citation>
    <scope>NUCLEOTIDE SEQUENCE [LARGE SCALE GENOMIC DNA]</scope>
    <source>
        <strain evidence="2 3">MSK.17.74</strain>
    </source>
</reference>
<organism evidence="2 3">
    <name type="scientific">Blautia faecis</name>
    <dbReference type="NCBI Taxonomy" id="871665"/>
    <lineage>
        <taxon>Bacteria</taxon>
        <taxon>Bacillati</taxon>
        <taxon>Bacillota</taxon>
        <taxon>Clostridia</taxon>
        <taxon>Lachnospirales</taxon>
        <taxon>Lachnospiraceae</taxon>
        <taxon>Blautia</taxon>
    </lineage>
</organism>
<evidence type="ECO:0000313" key="3">
    <source>
        <dbReference type="Proteomes" id="UP001644719"/>
    </source>
</evidence>
<dbReference type="InterPro" id="IPR041220">
    <property type="entry name" value="LPD24"/>
</dbReference>
<evidence type="ECO:0000259" key="1">
    <source>
        <dbReference type="Pfam" id="PF18839"/>
    </source>
</evidence>
<dbReference type="Proteomes" id="UP001644719">
    <property type="component" value="Unassembled WGS sequence"/>
</dbReference>
<proteinExistence type="predicted"/>
<comment type="caution">
    <text evidence="2">The sequence shown here is derived from an EMBL/GenBank/DDBJ whole genome shotgun (WGS) entry which is preliminary data.</text>
</comment>
<name>A0ABX2H2X1_9FIRM</name>
<accession>A0ABX2H2X1</accession>
<gene>
    <name evidence="2" type="ORF">G5B17_01975</name>
</gene>
<dbReference type="Pfam" id="PF18839">
    <property type="entry name" value="LPD24"/>
    <property type="match status" value="1"/>
</dbReference>
<dbReference type="RefSeq" id="WP_173769217.1">
    <property type="nucleotide sequence ID" value="NZ_JAAITS010000004.1"/>
</dbReference>
<keyword evidence="3" id="KW-1185">Reference proteome</keyword>
<dbReference type="EMBL" id="JAAITS010000004">
    <property type="protein sequence ID" value="NSG84231.1"/>
    <property type="molecule type" value="Genomic_DNA"/>
</dbReference>
<feature type="domain" description="Large polyvalent protein associated" evidence="1">
    <location>
        <begin position="11"/>
        <end position="76"/>
    </location>
</feature>
<evidence type="ECO:0000313" key="2">
    <source>
        <dbReference type="EMBL" id="NSG84231.1"/>
    </source>
</evidence>
<protein>
    <recommendedName>
        <fullName evidence="1">Large polyvalent protein associated domain-containing protein</fullName>
    </recommendedName>
</protein>